<proteinExistence type="predicted"/>
<dbReference type="EMBL" id="UINC01134216">
    <property type="protein sequence ID" value="SVD17622.1"/>
    <property type="molecule type" value="Genomic_DNA"/>
</dbReference>
<sequence length="26" mass="2834">VDAGQLLGNDQRLVTDDGCRYALGQR</sequence>
<protein>
    <submittedName>
        <fullName evidence="1">Uncharacterized protein</fullName>
    </submittedName>
</protein>
<gene>
    <name evidence="1" type="ORF">METZ01_LOCUS370476</name>
</gene>
<reference evidence="1" key="1">
    <citation type="submission" date="2018-05" db="EMBL/GenBank/DDBJ databases">
        <authorList>
            <person name="Lanie J.A."/>
            <person name="Ng W.-L."/>
            <person name="Kazmierczak K.M."/>
            <person name="Andrzejewski T.M."/>
            <person name="Davidsen T.M."/>
            <person name="Wayne K.J."/>
            <person name="Tettelin H."/>
            <person name="Glass J.I."/>
            <person name="Rusch D."/>
            <person name="Podicherti R."/>
            <person name="Tsui H.-C.T."/>
            <person name="Winkler M.E."/>
        </authorList>
    </citation>
    <scope>NUCLEOTIDE SEQUENCE</scope>
</reference>
<accession>A0A382T743</accession>
<evidence type="ECO:0000313" key="1">
    <source>
        <dbReference type="EMBL" id="SVD17622.1"/>
    </source>
</evidence>
<dbReference type="AlphaFoldDB" id="A0A382T743"/>
<organism evidence="1">
    <name type="scientific">marine metagenome</name>
    <dbReference type="NCBI Taxonomy" id="408172"/>
    <lineage>
        <taxon>unclassified sequences</taxon>
        <taxon>metagenomes</taxon>
        <taxon>ecological metagenomes</taxon>
    </lineage>
</organism>
<feature type="non-terminal residue" evidence="1">
    <location>
        <position position="1"/>
    </location>
</feature>
<name>A0A382T743_9ZZZZ</name>